<feature type="domain" description="RING-type" evidence="5">
    <location>
        <begin position="361"/>
        <end position="401"/>
    </location>
</feature>
<dbReference type="GO" id="GO:0008270">
    <property type="term" value="F:zinc ion binding"/>
    <property type="evidence" value="ECO:0007669"/>
    <property type="project" value="UniProtKB-KW"/>
</dbReference>
<dbReference type="PANTHER" id="PTHR12183">
    <property type="entry name" value="MITOCHONDRIAL UBIQUITIN LIGASE ACTIVATOR OF NFKB 1"/>
    <property type="match status" value="1"/>
</dbReference>
<protein>
    <recommendedName>
        <fullName evidence="5">RING-type domain-containing protein</fullName>
    </recommendedName>
</protein>
<reference evidence="6 7" key="1">
    <citation type="submission" date="2024-10" db="EMBL/GenBank/DDBJ databases">
        <authorList>
            <person name="Kim D."/>
        </authorList>
    </citation>
    <scope>NUCLEOTIDE SEQUENCE [LARGE SCALE GENOMIC DNA]</scope>
    <source>
        <strain evidence="6">Taebaek</strain>
    </source>
</reference>
<dbReference type="PROSITE" id="PS50089">
    <property type="entry name" value="ZF_RING_2"/>
    <property type="match status" value="2"/>
</dbReference>
<name>A0ABD2HPP7_HETSC</name>
<organism evidence="6 7">
    <name type="scientific">Heterodera schachtii</name>
    <name type="common">Sugarbeet cyst nematode worm</name>
    <name type="synonym">Tylenchus schachtii</name>
    <dbReference type="NCBI Taxonomy" id="97005"/>
    <lineage>
        <taxon>Eukaryota</taxon>
        <taxon>Metazoa</taxon>
        <taxon>Ecdysozoa</taxon>
        <taxon>Nematoda</taxon>
        <taxon>Chromadorea</taxon>
        <taxon>Rhabditida</taxon>
        <taxon>Tylenchina</taxon>
        <taxon>Tylenchomorpha</taxon>
        <taxon>Tylenchoidea</taxon>
        <taxon>Heteroderidae</taxon>
        <taxon>Heteroderinae</taxon>
        <taxon>Heterodera</taxon>
    </lineage>
</organism>
<dbReference type="PANTHER" id="PTHR12183:SF32">
    <property type="entry name" value="MITOCHONDRIAL E3 UBIQUITIN PROTEIN LIGASE 1"/>
    <property type="match status" value="1"/>
</dbReference>
<dbReference type="AlphaFoldDB" id="A0ABD2HPP7"/>
<dbReference type="SMART" id="SM00184">
    <property type="entry name" value="RING"/>
    <property type="match status" value="2"/>
</dbReference>
<evidence type="ECO:0000256" key="2">
    <source>
        <dbReference type="ARBA" id="ARBA00022771"/>
    </source>
</evidence>
<dbReference type="Gene3D" id="3.30.40.10">
    <property type="entry name" value="Zinc/RING finger domain, C3HC4 (zinc finger)"/>
    <property type="match status" value="2"/>
</dbReference>
<dbReference type="Proteomes" id="UP001620645">
    <property type="component" value="Unassembled WGS sequence"/>
</dbReference>
<gene>
    <name evidence="6" type="ORF">niasHS_016812</name>
</gene>
<dbReference type="Pfam" id="PF13920">
    <property type="entry name" value="zf-C3HC4_3"/>
    <property type="match status" value="2"/>
</dbReference>
<comment type="caution">
    <text evidence="6">The sequence shown here is derived from an EMBL/GenBank/DDBJ whole genome shotgun (WGS) entry which is preliminary data.</text>
</comment>
<evidence type="ECO:0000313" key="7">
    <source>
        <dbReference type="Proteomes" id="UP001620645"/>
    </source>
</evidence>
<keyword evidence="7" id="KW-1185">Reference proteome</keyword>
<dbReference type="InterPro" id="IPR051652">
    <property type="entry name" value="MDM2_MDM4_MUL1"/>
</dbReference>
<evidence type="ECO:0000256" key="1">
    <source>
        <dbReference type="ARBA" id="ARBA00022723"/>
    </source>
</evidence>
<evidence type="ECO:0000259" key="5">
    <source>
        <dbReference type="PROSITE" id="PS50089"/>
    </source>
</evidence>
<keyword evidence="3" id="KW-0862">Zinc</keyword>
<proteinExistence type="predicted"/>
<evidence type="ECO:0000256" key="3">
    <source>
        <dbReference type="ARBA" id="ARBA00022833"/>
    </source>
</evidence>
<feature type="domain" description="RING-type" evidence="5">
    <location>
        <begin position="397"/>
        <end position="457"/>
    </location>
</feature>
<dbReference type="InterPro" id="IPR001841">
    <property type="entry name" value="Znf_RING"/>
</dbReference>
<sequence length="470" mass="53605">MRGQDVFAWPFSRGRFRVRPVFAWPVFAWVSAAEVIVKPYSHEEKNDLENYFLAQIIPPAAYKVNLKHNYTMMIKKIKGTDNFVTDEMGQFLLKKEVKVGPKTFKVKFDLDIAPIKVTVTQQTLNDGRINLQKTSEIIAPDGKVKNSQRTNQSIDDLCRFSEQRRCLIYYFELIDSDFKPLLNTAFDNRLPTVFDHLPTVSARTQFFVLGILRHALNQAKSQMAIRCPLNQRDAIDLGTFSNALVKASTNNAMLSNICRYGDKVFGFVDGLCEIEENAEQNAGQSYLLSDNQFLQQLEIGRANEFKVFCQRWKLDPNDNAQTSAGHGREQHLKVKMEESIKKPQIDHTHAQFTTSESEHICVICLTDEPQIIFTSCRHLVTCKGCAKTIDQQPQKKCPMCRTRIDSQLDVSDQPNICLKCRSDKPRVLFEPCKHFCACENCANAIMGKEGEKKCPKCGEKVTKVTHIFTP</sequence>
<dbReference type="InterPro" id="IPR013083">
    <property type="entry name" value="Znf_RING/FYVE/PHD"/>
</dbReference>
<dbReference type="SUPFAM" id="SSF57850">
    <property type="entry name" value="RING/U-box"/>
    <property type="match status" value="1"/>
</dbReference>
<evidence type="ECO:0000256" key="4">
    <source>
        <dbReference type="PROSITE-ProRule" id="PRU00175"/>
    </source>
</evidence>
<accession>A0ABD2HPP7</accession>
<keyword evidence="1" id="KW-0479">Metal-binding</keyword>
<dbReference type="EMBL" id="JBICCN010000458">
    <property type="protein sequence ID" value="KAL3067846.1"/>
    <property type="molecule type" value="Genomic_DNA"/>
</dbReference>
<keyword evidence="2 4" id="KW-0863">Zinc-finger</keyword>
<evidence type="ECO:0000313" key="6">
    <source>
        <dbReference type="EMBL" id="KAL3067846.1"/>
    </source>
</evidence>